<dbReference type="Proteomes" id="UP000649289">
    <property type="component" value="Unassembled WGS sequence"/>
</dbReference>
<feature type="region of interest" description="Disordered" evidence="3">
    <location>
        <begin position="23"/>
        <end position="84"/>
    </location>
</feature>
<keyword evidence="2 5" id="KW-0413">Isomerase</keyword>
<dbReference type="GO" id="GO:0016853">
    <property type="term" value="F:isomerase activity"/>
    <property type="evidence" value="ECO:0007669"/>
    <property type="project" value="UniProtKB-KW"/>
</dbReference>
<name>A0ABR8ME70_9ACTN</name>
<comment type="catalytic activity">
    <reaction evidence="2">
        <text>[protein]-peptidylproline (omega=180) = [protein]-peptidylproline (omega=0)</text>
        <dbReference type="Rhea" id="RHEA:16237"/>
        <dbReference type="Rhea" id="RHEA-COMP:10747"/>
        <dbReference type="Rhea" id="RHEA-COMP:10748"/>
        <dbReference type="ChEBI" id="CHEBI:83833"/>
        <dbReference type="ChEBI" id="CHEBI:83834"/>
        <dbReference type="EC" id="5.2.1.8"/>
    </reaction>
</comment>
<organism evidence="5 6">
    <name type="scientific">Nocardioides hwasunensis</name>
    <dbReference type="NCBI Taxonomy" id="397258"/>
    <lineage>
        <taxon>Bacteria</taxon>
        <taxon>Bacillati</taxon>
        <taxon>Actinomycetota</taxon>
        <taxon>Actinomycetes</taxon>
        <taxon>Propionibacteriales</taxon>
        <taxon>Nocardioidaceae</taxon>
        <taxon>Nocardioides</taxon>
    </lineage>
</organism>
<gene>
    <name evidence="5" type="ORF">IEZ25_07280</name>
</gene>
<comment type="function">
    <text evidence="1 2">PPIases accelerate the folding of proteins. It catalyzes the cis-trans isomerization of proline imidic peptide bonds in oligopeptides.</text>
</comment>
<dbReference type="EC" id="5.2.1.8" evidence="2"/>
<keyword evidence="6" id="KW-1185">Reference proteome</keyword>
<feature type="compositionally biased region" description="Low complexity" evidence="3">
    <location>
        <begin position="29"/>
        <end position="54"/>
    </location>
</feature>
<protein>
    <recommendedName>
        <fullName evidence="2">Peptidyl-prolyl cis-trans isomerase</fullName>
        <shortName evidence="2">PPIase</shortName>
        <ecNumber evidence="2">5.2.1.8</ecNumber>
    </recommendedName>
</protein>
<dbReference type="InterPro" id="IPR002130">
    <property type="entry name" value="Cyclophilin-type_PPIase_dom"/>
</dbReference>
<evidence type="ECO:0000313" key="5">
    <source>
        <dbReference type="EMBL" id="MBD3914413.1"/>
    </source>
</evidence>
<evidence type="ECO:0000256" key="3">
    <source>
        <dbReference type="SAM" id="MobiDB-lite"/>
    </source>
</evidence>
<dbReference type="PANTHER" id="PTHR45625:SF3">
    <property type="entry name" value="PEPTIDYL-PROLYL CIS-TRANS ISOMERASE B-RELATED"/>
    <property type="match status" value="1"/>
</dbReference>
<accession>A0ABR8ME70</accession>
<dbReference type="Gene3D" id="2.40.100.10">
    <property type="entry name" value="Cyclophilin-like"/>
    <property type="match status" value="1"/>
</dbReference>
<dbReference type="SUPFAM" id="SSF50891">
    <property type="entry name" value="Cyclophilin-like"/>
    <property type="match status" value="1"/>
</dbReference>
<keyword evidence="2" id="KW-0697">Rotamase</keyword>
<proteinExistence type="inferred from homology"/>
<sequence>MLKRLATVAACLSVLVLAGCGDDSGGGDSASDSSSPSTSESASSSDSPDAAGSGKTTTCEYSSDGQEPAKKVDPPAEEAQADGTVSATITTNFGDIGLSLDAAKAPCTVNSFVSLAEQGFYDDTPCPRIGDQDGFGILQCGDPTGTGSGGAGYSFPDELSGDETYPAGTLAMANAGPDTNGSQFFLVFRDSQFPPSYNVFGTIDEAGLKVLDAIAKEGNDGAHPAGGGAPNKDVTIEKVTVG</sequence>
<comment type="similarity">
    <text evidence="2">Belongs to the cyclophilin-type PPIase family.</text>
</comment>
<dbReference type="PANTHER" id="PTHR45625">
    <property type="entry name" value="PEPTIDYL-PROLYL CIS-TRANS ISOMERASE-RELATED"/>
    <property type="match status" value="1"/>
</dbReference>
<feature type="chain" id="PRO_5044970709" description="Peptidyl-prolyl cis-trans isomerase" evidence="2">
    <location>
        <begin position="19"/>
        <end position="242"/>
    </location>
</feature>
<feature type="compositionally biased region" description="Polar residues" evidence="3">
    <location>
        <begin position="55"/>
        <end position="65"/>
    </location>
</feature>
<comment type="caution">
    <text evidence="5">The sequence shown here is derived from an EMBL/GenBank/DDBJ whole genome shotgun (WGS) entry which is preliminary data.</text>
</comment>
<dbReference type="PROSITE" id="PS50072">
    <property type="entry name" value="CSA_PPIASE_2"/>
    <property type="match status" value="1"/>
</dbReference>
<dbReference type="InterPro" id="IPR044666">
    <property type="entry name" value="Cyclophilin_A-like"/>
</dbReference>
<keyword evidence="2" id="KW-0732">Signal</keyword>
<dbReference type="PRINTS" id="PR00153">
    <property type="entry name" value="CSAPPISMRASE"/>
</dbReference>
<evidence type="ECO:0000256" key="1">
    <source>
        <dbReference type="ARBA" id="ARBA00002388"/>
    </source>
</evidence>
<dbReference type="RefSeq" id="WP_191198766.1">
    <property type="nucleotide sequence ID" value="NZ_BAAAPA010000004.1"/>
</dbReference>
<dbReference type="CDD" id="cd00317">
    <property type="entry name" value="cyclophilin"/>
    <property type="match status" value="1"/>
</dbReference>
<evidence type="ECO:0000259" key="4">
    <source>
        <dbReference type="PROSITE" id="PS50072"/>
    </source>
</evidence>
<reference evidence="5 6" key="1">
    <citation type="submission" date="2020-09" db="EMBL/GenBank/DDBJ databases">
        <title>novel species in genus Nocardioides.</title>
        <authorList>
            <person name="Zhang G."/>
        </authorList>
    </citation>
    <scope>NUCLEOTIDE SEQUENCE [LARGE SCALE GENOMIC DNA]</scope>
    <source>
        <strain evidence="5 6">19197</strain>
    </source>
</reference>
<dbReference type="InterPro" id="IPR029000">
    <property type="entry name" value="Cyclophilin-like_dom_sf"/>
</dbReference>
<dbReference type="PROSITE" id="PS51257">
    <property type="entry name" value="PROKAR_LIPOPROTEIN"/>
    <property type="match status" value="1"/>
</dbReference>
<evidence type="ECO:0000313" key="6">
    <source>
        <dbReference type="Proteomes" id="UP000649289"/>
    </source>
</evidence>
<evidence type="ECO:0000256" key="2">
    <source>
        <dbReference type="RuleBase" id="RU363019"/>
    </source>
</evidence>
<dbReference type="EMBL" id="JACXYY010000003">
    <property type="protein sequence ID" value="MBD3914413.1"/>
    <property type="molecule type" value="Genomic_DNA"/>
</dbReference>
<feature type="signal peptide" evidence="2">
    <location>
        <begin position="1"/>
        <end position="18"/>
    </location>
</feature>
<feature type="domain" description="PPIase cyclophilin-type" evidence="4">
    <location>
        <begin position="94"/>
        <end position="241"/>
    </location>
</feature>
<dbReference type="Pfam" id="PF00160">
    <property type="entry name" value="Pro_isomerase"/>
    <property type="match status" value="1"/>
</dbReference>